<evidence type="ECO:0000313" key="2">
    <source>
        <dbReference type="EMBL" id="OQX32448.1"/>
    </source>
</evidence>
<accession>A0A657PLK3</accession>
<dbReference type="Pfam" id="PF01894">
    <property type="entry name" value="YjbQ"/>
    <property type="match status" value="1"/>
</dbReference>
<gene>
    <name evidence="2" type="ORF">B0D84_06200</name>
</gene>
<protein>
    <submittedName>
        <fullName evidence="2">Secondary thiamine-phosphate synthase</fullName>
    </submittedName>
</protein>
<dbReference type="InterPro" id="IPR001602">
    <property type="entry name" value="UPF0047_YjbQ-like"/>
</dbReference>
<sequence>TREVQEAIAGSGIRDGLCHIFIQHTSASLVLCENADPSVRHDLETFMARLAPDGDPVYRHSMEGPDDMPAHIRSILSNMDLTVPVHGGRAALGTWQGVYLWEHRTHAHHRRVVVTVQGE</sequence>
<feature type="non-terminal residue" evidence="2">
    <location>
        <position position="1"/>
    </location>
</feature>
<dbReference type="InterPro" id="IPR035917">
    <property type="entry name" value="YjbQ-like_sf"/>
</dbReference>
<dbReference type="SUPFAM" id="SSF111038">
    <property type="entry name" value="YjbQ-like"/>
    <property type="match status" value="1"/>
</dbReference>
<keyword evidence="3" id="KW-1185">Reference proteome</keyword>
<reference evidence="2" key="1">
    <citation type="submission" date="2017-02" db="EMBL/GenBank/DDBJ databases">
        <title>Novel co-symbiosis in the unique lucinid bivalve Phacoides pectinatus.</title>
        <authorList>
            <person name="Lim S.J."/>
            <person name="Davis B.G."/>
            <person name="Gill D.E."/>
            <person name="Engel A.S."/>
            <person name="Anderson L.C."/>
            <person name="Campbell B.J."/>
        </authorList>
    </citation>
    <scope>NUCLEOTIDE SEQUENCE [LARGE SCALE GENOMIC DNA]</scope>
    <source>
        <strain evidence="2">LUC13016_P6</strain>
    </source>
</reference>
<dbReference type="Proteomes" id="UP000243361">
    <property type="component" value="Unassembled WGS sequence"/>
</dbReference>
<dbReference type="NCBIfam" id="TIGR00149">
    <property type="entry name" value="TIGR00149_YjbQ"/>
    <property type="match status" value="1"/>
</dbReference>
<dbReference type="AlphaFoldDB" id="A0A657PLK3"/>
<organism evidence="2 3">
    <name type="scientific">Candidatus Sedimenticola endophacoides</name>
    <dbReference type="NCBI Taxonomy" id="2548426"/>
    <lineage>
        <taxon>Bacteria</taxon>
        <taxon>Pseudomonadati</taxon>
        <taxon>Pseudomonadota</taxon>
        <taxon>Gammaproteobacteria</taxon>
        <taxon>Chromatiales</taxon>
        <taxon>Sedimenticolaceae</taxon>
        <taxon>Sedimenticola</taxon>
    </lineage>
</organism>
<name>A0A657PLK3_9GAMM</name>
<dbReference type="PIRSF" id="PIRSF004681">
    <property type="entry name" value="UCP004681"/>
    <property type="match status" value="1"/>
</dbReference>
<dbReference type="PANTHER" id="PTHR30615:SF8">
    <property type="entry name" value="UPF0047 PROTEIN C4A8.02C"/>
    <property type="match status" value="1"/>
</dbReference>
<dbReference type="EMBL" id="MUIE01000424">
    <property type="protein sequence ID" value="OQX32448.1"/>
    <property type="molecule type" value="Genomic_DNA"/>
</dbReference>
<proteinExistence type="inferred from homology"/>
<comment type="similarity">
    <text evidence="1">Belongs to the UPF0047 family.</text>
</comment>
<dbReference type="PANTHER" id="PTHR30615">
    <property type="entry name" value="UNCHARACTERIZED PROTEIN YJBQ-RELATED"/>
    <property type="match status" value="1"/>
</dbReference>
<evidence type="ECO:0000313" key="3">
    <source>
        <dbReference type="Proteomes" id="UP000243361"/>
    </source>
</evidence>
<evidence type="ECO:0000256" key="1">
    <source>
        <dbReference type="ARBA" id="ARBA00005534"/>
    </source>
</evidence>
<comment type="caution">
    <text evidence="2">The sequence shown here is derived from an EMBL/GenBank/DDBJ whole genome shotgun (WGS) entry which is preliminary data.</text>
</comment>
<dbReference type="Gene3D" id="2.60.120.460">
    <property type="entry name" value="YjbQ-like"/>
    <property type="match status" value="1"/>
</dbReference>